<comment type="caution">
    <text evidence="2">The sequence shown here is derived from an EMBL/GenBank/DDBJ whole genome shotgun (WGS) entry which is preliminary data.</text>
</comment>
<dbReference type="EMBL" id="MVIC01000021">
    <property type="protein sequence ID" value="ORB13815.1"/>
    <property type="molecule type" value="Genomic_DNA"/>
</dbReference>
<reference evidence="2 3" key="1">
    <citation type="submission" date="2017-02" db="EMBL/GenBank/DDBJ databases">
        <title>The new phylogeny of genus Mycobacterium.</title>
        <authorList>
            <person name="Tortoli E."/>
            <person name="Trovato A."/>
            <person name="Cirillo D.M."/>
        </authorList>
    </citation>
    <scope>NUCLEOTIDE SEQUENCE [LARGE SCALE GENOMIC DNA]</scope>
    <source>
        <strain evidence="2 3">DSM 45145</strain>
    </source>
</reference>
<proteinExistence type="predicted"/>
<dbReference type="Proteomes" id="UP000192374">
    <property type="component" value="Unassembled WGS sequence"/>
</dbReference>
<feature type="region of interest" description="Disordered" evidence="1">
    <location>
        <begin position="49"/>
        <end position="68"/>
    </location>
</feature>
<name>A0ABX3T4P7_9MYCO</name>
<feature type="compositionally biased region" description="Polar residues" evidence="1">
    <location>
        <begin position="49"/>
        <end position="58"/>
    </location>
</feature>
<keyword evidence="3" id="KW-1185">Reference proteome</keyword>
<evidence type="ECO:0000256" key="1">
    <source>
        <dbReference type="SAM" id="MobiDB-lite"/>
    </source>
</evidence>
<organism evidence="2 3">
    <name type="scientific">Mycobacterium noviomagense</name>
    <dbReference type="NCBI Taxonomy" id="459858"/>
    <lineage>
        <taxon>Bacteria</taxon>
        <taxon>Bacillati</taxon>
        <taxon>Actinomycetota</taxon>
        <taxon>Actinomycetes</taxon>
        <taxon>Mycobacteriales</taxon>
        <taxon>Mycobacteriaceae</taxon>
        <taxon>Mycobacterium</taxon>
    </lineage>
</organism>
<protein>
    <submittedName>
        <fullName evidence="2">Uncharacterized protein</fullName>
    </submittedName>
</protein>
<sequence length="68" mass="7104">MATGRPGPHDEPGGAAGRGNLAIMRVRRSLQVALCAALLVSSGCARFNDAQSQPFTTEPQRRPPATST</sequence>
<evidence type="ECO:0000313" key="2">
    <source>
        <dbReference type="EMBL" id="ORB13815.1"/>
    </source>
</evidence>
<accession>A0ABX3T4P7</accession>
<evidence type="ECO:0000313" key="3">
    <source>
        <dbReference type="Proteomes" id="UP000192374"/>
    </source>
</evidence>
<gene>
    <name evidence="2" type="ORF">BST37_12445</name>
</gene>
<feature type="non-terminal residue" evidence="2">
    <location>
        <position position="68"/>
    </location>
</feature>